<dbReference type="GO" id="GO:0048038">
    <property type="term" value="F:quinone binding"/>
    <property type="evidence" value="ECO:0007669"/>
    <property type="project" value="UniProtKB-KW"/>
</dbReference>
<feature type="transmembrane region" description="Helical" evidence="5">
    <location>
        <begin position="42"/>
        <end position="61"/>
    </location>
</feature>
<protein>
    <recommendedName>
        <fullName evidence="5">NADH-quinone oxidoreductase subunit N</fullName>
        <ecNumber evidence="5">7.1.1.-</ecNumber>
    </recommendedName>
    <alternativeName>
        <fullName evidence="5">NADH dehydrogenase I subunit N</fullName>
    </alternativeName>
    <alternativeName>
        <fullName evidence="5">NDH-1 subunit N</fullName>
    </alternativeName>
</protein>
<comment type="subunit">
    <text evidence="5">NDH-1 is composed of 14 different subunits. Subunits NuoA, H, J, K, L, M, N constitute the membrane sector of the complex.</text>
</comment>
<evidence type="ECO:0000313" key="9">
    <source>
        <dbReference type="Proteomes" id="UP001281130"/>
    </source>
</evidence>
<gene>
    <name evidence="5" type="primary">nuoN</name>
    <name evidence="8" type="ORF">SIL72_14095</name>
</gene>
<dbReference type="GO" id="GO:0005886">
    <property type="term" value="C:plasma membrane"/>
    <property type="evidence" value="ECO:0007669"/>
    <property type="project" value="UniProtKB-SubCell"/>
</dbReference>
<dbReference type="GO" id="GO:0050136">
    <property type="term" value="F:NADH dehydrogenase (quinone) (non-electrogenic) activity"/>
    <property type="evidence" value="ECO:0007669"/>
    <property type="project" value="UniProtKB-UniRule"/>
</dbReference>
<evidence type="ECO:0000256" key="4">
    <source>
        <dbReference type="ARBA" id="ARBA00023136"/>
    </source>
</evidence>
<evidence type="ECO:0000259" key="7">
    <source>
        <dbReference type="Pfam" id="PF00361"/>
    </source>
</evidence>
<evidence type="ECO:0000313" key="8">
    <source>
        <dbReference type="EMBL" id="MDX5895154.1"/>
    </source>
</evidence>
<evidence type="ECO:0000256" key="1">
    <source>
        <dbReference type="ARBA" id="ARBA00004127"/>
    </source>
</evidence>
<comment type="similarity">
    <text evidence="5">Belongs to the complex I subunit 2 family.</text>
</comment>
<name>A0AB35T629_RUBRA</name>
<dbReference type="InterPro" id="IPR001750">
    <property type="entry name" value="ND/Mrp_TM"/>
</dbReference>
<comment type="catalytic activity">
    <reaction evidence="5">
        <text>a quinone + NADH + 5 H(+)(in) = a quinol + NAD(+) + 4 H(+)(out)</text>
        <dbReference type="Rhea" id="RHEA:57888"/>
        <dbReference type="ChEBI" id="CHEBI:15378"/>
        <dbReference type="ChEBI" id="CHEBI:24646"/>
        <dbReference type="ChEBI" id="CHEBI:57540"/>
        <dbReference type="ChEBI" id="CHEBI:57945"/>
        <dbReference type="ChEBI" id="CHEBI:132124"/>
    </reaction>
</comment>
<evidence type="ECO:0000256" key="2">
    <source>
        <dbReference type="ARBA" id="ARBA00022692"/>
    </source>
</evidence>
<dbReference type="Proteomes" id="UP001281130">
    <property type="component" value="Unassembled WGS sequence"/>
</dbReference>
<feature type="domain" description="NADH:quinone oxidoreductase/Mrp antiporter transmembrane" evidence="7">
    <location>
        <begin position="125"/>
        <end position="410"/>
    </location>
</feature>
<feature type="transmembrane region" description="Helical" evidence="5">
    <location>
        <begin position="15"/>
        <end position="35"/>
    </location>
</feature>
<dbReference type="AlphaFoldDB" id="A0AB35T629"/>
<feature type="transmembrane region" description="Helical" evidence="5">
    <location>
        <begin position="294"/>
        <end position="313"/>
    </location>
</feature>
<feature type="transmembrane region" description="Helical" evidence="5">
    <location>
        <begin position="200"/>
        <end position="224"/>
    </location>
</feature>
<feature type="transmembrane region" description="Helical" evidence="5">
    <location>
        <begin position="76"/>
        <end position="96"/>
    </location>
</feature>
<dbReference type="EC" id="7.1.1.-" evidence="5"/>
<comment type="function">
    <text evidence="5">NDH-1 shuttles electrons from NADH, via FMN and iron-sulfur (Fe-S) centers, to quinones in the respiratory chain. The immediate electron acceptor for the enzyme in this species is believed to be a menaquinone. Couples the redox reaction to proton translocation (for every two electrons transferred, four hydrogen ions are translocated across the cytoplasmic membrane), and thus conserves the redox energy in a proton gradient.</text>
</comment>
<dbReference type="GO" id="GO:0008137">
    <property type="term" value="F:NADH dehydrogenase (ubiquinone) activity"/>
    <property type="evidence" value="ECO:0007669"/>
    <property type="project" value="InterPro"/>
</dbReference>
<accession>A0AB35T629</accession>
<feature type="transmembrane region" description="Helical" evidence="5">
    <location>
        <begin position="430"/>
        <end position="453"/>
    </location>
</feature>
<feature type="transmembrane region" description="Helical" evidence="5">
    <location>
        <begin position="108"/>
        <end position="125"/>
    </location>
</feature>
<keyword evidence="3 5" id="KW-1133">Transmembrane helix</keyword>
<feature type="transmembrane region" description="Helical" evidence="5">
    <location>
        <begin position="131"/>
        <end position="149"/>
    </location>
</feature>
<proteinExistence type="inferred from homology"/>
<comment type="caution">
    <text evidence="8">The sequence shown here is derived from an EMBL/GenBank/DDBJ whole genome shotgun (WGS) entry which is preliminary data.</text>
</comment>
<keyword evidence="5" id="KW-0874">Quinone</keyword>
<dbReference type="Pfam" id="PF00361">
    <property type="entry name" value="Proton_antipo_M"/>
    <property type="match status" value="1"/>
</dbReference>
<organism evidence="8 9">
    <name type="scientific">Rubrobacter radiotolerans</name>
    <name type="common">Arthrobacter radiotolerans</name>
    <dbReference type="NCBI Taxonomy" id="42256"/>
    <lineage>
        <taxon>Bacteria</taxon>
        <taxon>Bacillati</taxon>
        <taxon>Actinomycetota</taxon>
        <taxon>Rubrobacteria</taxon>
        <taxon>Rubrobacterales</taxon>
        <taxon>Rubrobacteraceae</taxon>
        <taxon>Rubrobacter</taxon>
    </lineage>
</organism>
<keyword evidence="5" id="KW-0813">Transport</keyword>
<feature type="transmembrane region" description="Helical" evidence="5">
    <location>
        <begin position="357"/>
        <end position="375"/>
    </location>
</feature>
<feature type="transmembrane region" description="Helical" evidence="5">
    <location>
        <begin position="161"/>
        <end position="180"/>
    </location>
</feature>
<keyword evidence="5" id="KW-1278">Translocase</keyword>
<dbReference type="InterPro" id="IPR010096">
    <property type="entry name" value="NADH-Q_OxRdtase_suN/2"/>
</dbReference>
<keyword evidence="5" id="KW-1003">Cell membrane</keyword>
<dbReference type="EMBL" id="JAWXXX010000001">
    <property type="protein sequence ID" value="MDX5895154.1"/>
    <property type="molecule type" value="Genomic_DNA"/>
</dbReference>
<sequence>MSGMEGMNMGRDLTLLAPEIAVLLTAVGALIFEMVRLPRVGLPFTVVGLLVATGLSVPLIGTDTTVFTDTFRIDTLSVWAKLILLPATILSVLLSYHEVRDTYREGTVYSLFSFTALGALVLAGAGDMMFLVLGILLSSLGSFALVAYPRDDRATEAAMKYLVFGSVTSAIMIFLITFWFGATGSTLLSDLAELEGMPLAAAAGIVAVIVGLGYKAAIAPFHFWAPDAYDGGPLSVAAFLSVVPKVGAIFALAQVVGDLPPGEAGWPYIIAALAVLSMTYGNLVALVQDNVVRLLAYSSVAQAGYFLLGIVAVGRGDLALQSLVVFAAAYAAMNLGAFAIVALAGRDLVNFTGIGRSTPLVGAAMSAFLFSLVGIPPLGGFVGKLLLFGASLEVGFVWLAVVAILNSVLSLAVYLRIVVVMYTEPKGKPVFCRSVTVVWAVSLIATVGVGVAAQSLLSGIGL</sequence>
<dbReference type="GO" id="GO:0042773">
    <property type="term" value="P:ATP synthesis coupled electron transport"/>
    <property type="evidence" value="ECO:0007669"/>
    <property type="project" value="InterPro"/>
</dbReference>
<dbReference type="HAMAP" id="MF_00445">
    <property type="entry name" value="NDH1_NuoN_1"/>
    <property type="match status" value="1"/>
</dbReference>
<reference evidence="8" key="1">
    <citation type="submission" date="2023-11" db="EMBL/GenBank/DDBJ databases">
        <title>MicrobeMod: A computational toolkit for identifying prokaryotic methylation and restriction-modification with nanopore sequencing.</title>
        <authorList>
            <person name="Crits-Christoph A."/>
            <person name="Kang S.C."/>
            <person name="Lee H."/>
            <person name="Ostrov N."/>
        </authorList>
    </citation>
    <scope>NUCLEOTIDE SEQUENCE</scope>
    <source>
        <strain evidence="8">ATCC 51242</strain>
    </source>
</reference>
<feature type="transmembrane region" description="Helical" evidence="5">
    <location>
        <begin position="236"/>
        <end position="256"/>
    </location>
</feature>
<keyword evidence="2 5" id="KW-0812">Transmembrane</keyword>
<comment type="subcellular location">
    <subcellularLocation>
        <location evidence="5">Cell membrane</location>
        <topology evidence="5">Multi-pass membrane protein</topology>
    </subcellularLocation>
    <subcellularLocation>
        <location evidence="1">Endomembrane system</location>
        <topology evidence="1">Multi-pass membrane protein</topology>
    </subcellularLocation>
    <subcellularLocation>
        <location evidence="6">Membrane</location>
        <topology evidence="6">Multi-pass membrane protein</topology>
    </subcellularLocation>
</comment>
<feature type="transmembrane region" description="Helical" evidence="5">
    <location>
        <begin position="319"/>
        <end position="345"/>
    </location>
</feature>
<evidence type="ECO:0000256" key="5">
    <source>
        <dbReference type="HAMAP-Rule" id="MF_00445"/>
    </source>
</evidence>
<evidence type="ECO:0000256" key="3">
    <source>
        <dbReference type="ARBA" id="ARBA00022989"/>
    </source>
</evidence>
<feature type="transmembrane region" description="Helical" evidence="5">
    <location>
        <begin position="395"/>
        <end position="418"/>
    </location>
</feature>
<feature type="transmembrane region" description="Helical" evidence="5">
    <location>
        <begin position="268"/>
        <end position="287"/>
    </location>
</feature>
<dbReference type="GO" id="GO:0012505">
    <property type="term" value="C:endomembrane system"/>
    <property type="evidence" value="ECO:0007669"/>
    <property type="project" value="UniProtKB-SubCell"/>
</dbReference>
<evidence type="ECO:0000256" key="6">
    <source>
        <dbReference type="RuleBase" id="RU000320"/>
    </source>
</evidence>
<keyword evidence="5" id="KW-0520">NAD</keyword>
<dbReference type="RefSeq" id="WP_233425925.1">
    <property type="nucleotide sequence ID" value="NZ_JAWXXX010000001.1"/>
</dbReference>
<keyword evidence="4 5" id="KW-0472">Membrane</keyword>
<dbReference type="PANTHER" id="PTHR22773">
    <property type="entry name" value="NADH DEHYDROGENASE"/>
    <property type="match status" value="1"/>
</dbReference>